<evidence type="ECO:0000256" key="2">
    <source>
        <dbReference type="ARBA" id="ARBA00023002"/>
    </source>
</evidence>
<sequence>MAFADYQNEIYFAALGGNLPEFPMDYATLEAKAAAALPTSLHSYIAGGAGDELTQRRNAEAFEDWGLIPRMLVGATERDLSVTAWGQTFASPVFMAPVGVIGLVTGDRHGDIAVAQASAATGVPAIFSTLMEDPLEDVIPHAGSTPGFFQLYTPKNRDLAASLVSRAERAGYRGIAVTLDTWIPGWRPRDLSTGNFPQLRGHVLKNYTSDPVFQQMAGTDDPKMIVLHWIGTFGNALTWDDLEWLRSLTDLPIMLKGISHPEDARRALDHGVDGIYCSNHGGRQANGGLSALETLPDIVAAVDDRVPVLFDSGVRSGSDVIKAIGLGATMVGIGRPYVYGLALGGVPGLVHLLRMILAEADLLMAVNGYRDIAAIRENIRPTTKGRAAH</sequence>
<protein>
    <submittedName>
        <fullName evidence="5">Alpha-hydroxy-acid oxidizing protein</fullName>
    </submittedName>
</protein>
<organism evidence="5 6">
    <name type="scientific">Nocardia aurea</name>
    <dbReference type="NCBI Taxonomy" id="2144174"/>
    <lineage>
        <taxon>Bacteria</taxon>
        <taxon>Bacillati</taxon>
        <taxon>Actinomycetota</taxon>
        <taxon>Actinomycetes</taxon>
        <taxon>Mycobacteriales</taxon>
        <taxon>Nocardiaceae</taxon>
        <taxon>Nocardia</taxon>
    </lineage>
</organism>
<keyword evidence="6" id="KW-1185">Reference proteome</keyword>
<dbReference type="RefSeq" id="WP_357784017.1">
    <property type="nucleotide sequence ID" value="NZ_JBFAKC010000006.1"/>
</dbReference>
<evidence type="ECO:0000256" key="3">
    <source>
        <dbReference type="ARBA" id="ARBA00024042"/>
    </source>
</evidence>
<dbReference type="PROSITE" id="PS00557">
    <property type="entry name" value="FMN_HYDROXY_ACID_DH_1"/>
    <property type="match status" value="1"/>
</dbReference>
<dbReference type="Gene3D" id="3.20.20.70">
    <property type="entry name" value="Aldolase class I"/>
    <property type="match status" value="1"/>
</dbReference>
<dbReference type="InterPro" id="IPR013785">
    <property type="entry name" value="Aldolase_TIM"/>
</dbReference>
<evidence type="ECO:0000259" key="4">
    <source>
        <dbReference type="PROSITE" id="PS51349"/>
    </source>
</evidence>
<evidence type="ECO:0000256" key="1">
    <source>
        <dbReference type="ARBA" id="ARBA00001917"/>
    </source>
</evidence>
<accession>A0ABV3FTZ6</accession>
<dbReference type="Proteomes" id="UP001551695">
    <property type="component" value="Unassembled WGS sequence"/>
</dbReference>
<dbReference type="InterPro" id="IPR012133">
    <property type="entry name" value="Alpha-hydoxy_acid_DH_FMN"/>
</dbReference>
<dbReference type="InterPro" id="IPR008259">
    <property type="entry name" value="FMN_hydac_DH_AS"/>
</dbReference>
<proteinExistence type="inferred from homology"/>
<comment type="caution">
    <text evidence="5">The sequence shown here is derived from an EMBL/GenBank/DDBJ whole genome shotgun (WGS) entry which is preliminary data.</text>
</comment>
<dbReference type="InterPro" id="IPR000262">
    <property type="entry name" value="FMN-dep_DH"/>
</dbReference>
<dbReference type="Pfam" id="PF01070">
    <property type="entry name" value="FMN_dh"/>
    <property type="match status" value="1"/>
</dbReference>
<dbReference type="InterPro" id="IPR037396">
    <property type="entry name" value="FMN_HAD"/>
</dbReference>
<dbReference type="PROSITE" id="PS51349">
    <property type="entry name" value="FMN_HYDROXY_ACID_DH_2"/>
    <property type="match status" value="1"/>
</dbReference>
<dbReference type="PIRSF" id="PIRSF000138">
    <property type="entry name" value="Al-hdrx_acd_dh"/>
    <property type="match status" value="1"/>
</dbReference>
<keyword evidence="2" id="KW-0560">Oxidoreductase</keyword>
<evidence type="ECO:0000313" key="5">
    <source>
        <dbReference type="EMBL" id="MEV0708868.1"/>
    </source>
</evidence>
<evidence type="ECO:0000313" key="6">
    <source>
        <dbReference type="Proteomes" id="UP001551695"/>
    </source>
</evidence>
<dbReference type="PANTHER" id="PTHR10578">
    <property type="entry name" value="S -2-HYDROXY-ACID OXIDASE-RELATED"/>
    <property type="match status" value="1"/>
</dbReference>
<gene>
    <name evidence="5" type="ORF">AB0I48_15015</name>
</gene>
<dbReference type="EMBL" id="JBFAKC010000006">
    <property type="protein sequence ID" value="MEV0708868.1"/>
    <property type="molecule type" value="Genomic_DNA"/>
</dbReference>
<dbReference type="PANTHER" id="PTHR10578:SF143">
    <property type="entry name" value="FMN-DEPENDENT ALPHA-HYDROXY ACID DEHYDROGENASE PB1A11.03"/>
    <property type="match status" value="1"/>
</dbReference>
<reference evidence="5 6" key="1">
    <citation type="submission" date="2024-06" db="EMBL/GenBank/DDBJ databases">
        <title>The Natural Products Discovery Center: Release of the First 8490 Sequenced Strains for Exploring Actinobacteria Biosynthetic Diversity.</title>
        <authorList>
            <person name="Kalkreuter E."/>
            <person name="Kautsar S.A."/>
            <person name="Yang D."/>
            <person name="Bader C.D."/>
            <person name="Teijaro C.N."/>
            <person name="Fluegel L."/>
            <person name="Davis C.M."/>
            <person name="Simpson J.R."/>
            <person name="Lauterbach L."/>
            <person name="Steele A.D."/>
            <person name="Gui C."/>
            <person name="Meng S."/>
            <person name="Li G."/>
            <person name="Viehrig K."/>
            <person name="Ye F."/>
            <person name="Su P."/>
            <person name="Kiefer A.F."/>
            <person name="Nichols A."/>
            <person name="Cepeda A.J."/>
            <person name="Yan W."/>
            <person name="Fan B."/>
            <person name="Jiang Y."/>
            <person name="Adhikari A."/>
            <person name="Zheng C.-J."/>
            <person name="Schuster L."/>
            <person name="Cowan T.M."/>
            <person name="Smanski M.J."/>
            <person name="Chevrette M.G."/>
            <person name="De Carvalho L.P.S."/>
            <person name="Shen B."/>
        </authorList>
    </citation>
    <scope>NUCLEOTIDE SEQUENCE [LARGE SCALE GENOMIC DNA]</scope>
    <source>
        <strain evidence="5 6">NPDC050403</strain>
    </source>
</reference>
<name>A0ABV3FTZ6_9NOCA</name>
<dbReference type="SUPFAM" id="SSF51395">
    <property type="entry name" value="FMN-linked oxidoreductases"/>
    <property type="match status" value="1"/>
</dbReference>
<feature type="domain" description="FMN hydroxy acid dehydrogenase" evidence="4">
    <location>
        <begin position="18"/>
        <end position="385"/>
    </location>
</feature>
<comment type="similarity">
    <text evidence="3">Belongs to the FMN-dependent alpha-hydroxy acid dehydrogenase family.</text>
</comment>
<comment type="cofactor">
    <cofactor evidence="1">
        <name>FMN</name>
        <dbReference type="ChEBI" id="CHEBI:58210"/>
    </cofactor>
</comment>